<dbReference type="GO" id="GO:0007411">
    <property type="term" value="P:axon guidance"/>
    <property type="evidence" value="ECO:0007669"/>
    <property type="project" value="TreeGrafter"/>
</dbReference>
<evidence type="ECO:0000313" key="4">
    <source>
        <dbReference type="Proteomes" id="UP000838756"/>
    </source>
</evidence>
<dbReference type="Pfam" id="PF22697">
    <property type="entry name" value="SOS1_NGEF_PH"/>
    <property type="match status" value="1"/>
</dbReference>
<organism evidence="3 4">
    <name type="scientific">Pararge aegeria aegeria</name>
    <dbReference type="NCBI Taxonomy" id="348720"/>
    <lineage>
        <taxon>Eukaryota</taxon>
        <taxon>Metazoa</taxon>
        <taxon>Ecdysozoa</taxon>
        <taxon>Arthropoda</taxon>
        <taxon>Hexapoda</taxon>
        <taxon>Insecta</taxon>
        <taxon>Pterygota</taxon>
        <taxon>Neoptera</taxon>
        <taxon>Endopterygota</taxon>
        <taxon>Lepidoptera</taxon>
        <taxon>Glossata</taxon>
        <taxon>Ditrysia</taxon>
        <taxon>Papilionoidea</taxon>
        <taxon>Nymphalidae</taxon>
        <taxon>Satyrinae</taxon>
        <taxon>Satyrini</taxon>
        <taxon>Parargina</taxon>
        <taxon>Pararge</taxon>
    </lineage>
</organism>
<dbReference type="PANTHER" id="PTHR22826">
    <property type="entry name" value="RHO GUANINE EXCHANGE FACTOR-RELATED"/>
    <property type="match status" value="1"/>
</dbReference>
<evidence type="ECO:0000259" key="2">
    <source>
        <dbReference type="Pfam" id="PF22697"/>
    </source>
</evidence>
<feature type="non-terminal residue" evidence="3">
    <location>
        <position position="1"/>
    </location>
</feature>
<dbReference type="EMBL" id="CAKXAJ010001075">
    <property type="protein sequence ID" value="CAH2207710.1"/>
    <property type="molecule type" value="Genomic_DNA"/>
</dbReference>
<keyword evidence="1" id="KW-0344">Guanine-nucleotide releasing factor</keyword>
<dbReference type="SUPFAM" id="SSF50729">
    <property type="entry name" value="PH domain-like"/>
    <property type="match status" value="1"/>
</dbReference>
<proteinExistence type="predicted"/>
<dbReference type="OrthoDB" id="10256089at2759"/>
<evidence type="ECO:0000256" key="1">
    <source>
        <dbReference type="ARBA" id="ARBA00022658"/>
    </source>
</evidence>
<sequence length="97" mass="10692">MPIHSRLENAYSFSSVSYVLYVAGNTVAGRALILGNIAAQGQFMFQEPLVVSDANCSNDKGKELHVFLFQQCVIFAEAVGKKTQFTSPTYNYKAHVL</sequence>
<keyword evidence="4" id="KW-1185">Reference proteome</keyword>
<dbReference type="InterPro" id="IPR055251">
    <property type="entry name" value="SOS1_NGEF_PH"/>
</dbReference>
<comment type="caution">
    <text evidence="3">The sequence shown here is derived from an EMBL/GenBank/DDBJ whole genome shotgun (WGS) entry which is preliminary data.</text>
</comment>
<reference evidence="3" key="1">
    <citation type="submission" date="2022-03" db="EMBL/GenBank/DDBJ databases">
        <authorList>
            <person name="Lindestad O."/>
        </authorList>
    </citation>
    <scope>NUCLEOTIDE SEQUENCE</scope>
</reference>
<dbReference type="PANTHER" id="PTHR22826:SF106">
    <property type="entry name" value="TRIO, ISOFORM A"/>
    <property type="match status" value="1"/>
</dbReference>
<dbReference type="GO" id="GO:0005085">
    <property type="term" value="F:guanyl-nucleotide exchange factor activity"/>
    <property type="evidence" value="ECO:0007669"/>
    <property type="project" value="UniProtKB-KW"/>
</dbReference>
<dbReference type="InterPro" id="IPR051336">
    <property type="entry name" value="RhoGEF_Guanine_NuclExch_SF"/>
</dbReference>
<dbReference type="AlphaFoldDB" id="A0A8S4QBW2"/>
<evidence type="ECO:0000313" key="3">
    <source>
        <dbReference type="EMBL" id="CAH2207710.1"/>
    </source>
</evidence>
<gene>
    <name evidence="3" type="primary">jg25942</name>
    <name evidence="3" type="ORF">PAEG_LOCUS330</name>
</gene>
<dbReference type="Proteomes" id="UP000838756">
    <property type="component" value="Unassembled WGS sequence"/>
</dbReference>
<name>A0A8S4QBW2_9NEOP</name>
<dbReference type="GO" id="GO:0019898">
    <property type="term" value="C:extrinsic component of membrane"/>
    <property type="evidence" value="ECO:0007669"/>
    <property type="project" value="TreeGrafter"/>
</dbReference>
<dbReference type="GO" id="GO:0005737">
    <property type="term" value="C:cytoplasm"/>
    <property type="evidence" value="ECO:0007669"/>
    <property type="project" value="TreeGrafter"/>
</dbReference>
<feature type="domain" description="SOS1/NGEF-like PH" evidence="2">
    <location>
        <begin position="37"/>
        <end position="95"/>
    </location>
</feature>
<protein>
    <submittedName>
        <fullName evidence="3">Jg25942 protein</fullName>
    </submittedName>
</protein>
<accession>A0A8S4QBW2</accession>
<dbReference type="Gene3D" id="2.30.29.30">
    <property type="entry name" value="Pleckstrin-homology domain (PH domain)/Phosphotyrosine-binding domain (PTB)"/>
    <property type="match status" value="1"/>
</dbReference>
<dbReference type="InterPro" id="IPR011993">
    <property type="entry name" value="PH-like_dom_sf"/>
</dbReference>